<dbReference type="Proteomes" id="UP001497644">
    <property type="component" value="Chromosome 15"/>
</dbReference>
<sequence>MRTLVASSILGLFWEEKTRISEVAGTIYRCSLRAKRSPGEPCGDKGIVSYVVDSGQAVCGDAGKREERFWRALSKSNTAAGRSRLVVSFRFMNGKSAGALERAQGAGECPTCESRIW</sequence>
<dbReference type="AlphaFoldDB" id="A0AAV2NHJ5"/>
<evidence type="ECO:0000313" key="1">
    <source>
        <dbReference type="EMBL" id="CAL1679294.1"/>
    </source>
</evidence>
<protein>
    <submittedName>
        <fullName evidence="1">Uncharacterized protein</fullName>
    </submittedName>
</protein>
<proteinExistence type="predicted"/>
<evidence type="ECO:0000313" key="2">
    <source>
        <dbReference type="Proteomes" id="UP001497644"/>
    </source>
</evidence>
<gene>
    <name evidence="1" type="ORF">LPLAT_LOCUS4998</name>
</gene>
<reference evidence="1" key="1">
    <citation type="submission" date="2024-04" db="EMBL/GenBank/DDBJ databases">
        <authorList>
            <consortium name="Molecular Ecology Group"/>
        </authorList>
    </citation>
    <scope>NUCLEOTIDE SEQUENCE</scope>
</reference>
<keyword evidence="2" id="KW-1185">Reference proteome</keyword>
<organism evidence="1 2">
    <name type="scientific">Lasius platythorax</name>
    <dbReference type="NCBI Taxonomy" id="488582"/>
    <lineage>
        <taxon>Eukaryota</taxon>
        <taxon>Metazoa</taxon>
        <taxon>Ecdysozoa</taxon>
        <taxon>Arthropoda</taxon>
        <taxon>Hexapoda</taxon>
        <taxon>Insecta</taxon>
        <taxon>Pterygota</taxon>
        <taxon>Neoptera</taxon>
        <taxon>Endopterygota</taxon>
        <taxon>Hymenoptera</taxon>
        <taxon>Apocrita</taxon>
        <taxon>Aculeata</taxon>
        <taxon>Formicoidea</taxon>
        <taxon>Formicidae</taxon>
        <taxon>Formicinae</taxon>
        <taxon>Lasius</taxon>
        <taxon>Lasius</taxon>
    </lineage>
</organism>
<accession>A0AAV2NHJ5</accession>
<dbReference type="EMBL" id="OZ034838">
    <property type="protein sequence ID" value="CAL1679294.1"/>
    <property type="molecule type" value="Genomic_DNA"/>
</dbReference>
<name>A0AAV2NHJ5_9HYME</name>